<keyword evidence="4" id="KW-0255">Endonuclease</keyword>
<evidence type="ECO:0000256" key="2">
    <source>
        <dbReference type="ARBA" id="ARBA00022695"/>
    </source>
</evidence>
<feature type="domain" description="Reverse transcriptase RNase H-like" evidence="7">
    <location>
        <begin position="70"/>
        <end position="96"/>
    </location>
</feature>
<dbReference type="AlphaFoldDB" id="A0A8R1I3S2"/>
<evidence type="ECO:0000256" key="3">
    <source>
        <dbReference type="ARBA" id="ARBA00022722"/>
    </source>
</evidence>
<keyword evidence="3" id="KW-0540">Nuclease</keyword>
<evidence type="ECO:0000256" key="6">
    <source>
        <dbReference type="ARBA" id="ARBA00022918"/>
    </source>
</evidence>
<evidence type="ECO:0000256" key="5">
    <source>
        <dbReference type="ARBA" id="ARBA00022801"/>
    </source>
</evidence>
<sequence>MSGRKIISFGRRKTEDGIEKIFRKTEAGRRNNFFFWKTEDGRRNKKNYGRRNSAPLVLAQPDVDAAVNGNRPFLIYTDASRKGVGAVLAQEDENGEQCRS</sequence>
<dbReference type="Proteomes" id="UP000005237">
    <property type="component" value="Unassembled WGS sequence"/>
</dbReference>
<name>A0A8R1I3S2_CAEJA</name>
<keyword evidence="2" id="KW-0548">Nucleotidyltransferase</keyword>
<dbReference type="Pfam" id="PF17917">
    <property type="entry name" value="RT_RNaseH"/>
    <property type="match status" value="1"/>
</dbReference>
<evidence type="ECO:0000313" key="9">
    <source>
        <dbReference type="Proteomes" id="UP000005237"/>
    </source>
</evidence>
<evidence type="ECO:0000259" key="7">
    <source>
        <dbReference type="Pfam" id="PF17917"/>
    </source>
</evidence>
<reference evidence="8" key="2">
    <citation type="submission" date="2022-06" db="UniProtKB">
        <authorList>
            <consortium name="EnsemblMetazoa"/>
        </authorList>
    </citation>
    <scope>IDENTIFICATION</scope>
    <source>
        <strain evidence="8">DF5081</strain>
    </source>
</reference>
<evidence type="ECO:0000256" key="4">
    <source>
        <dbReference type="ARBA" id="ARBA00022759"/>
    </source>
</evidence>
<keyword evidence="5" id="KW-0378">Hydrolase</keyword>
<organism evidence="8 9">
    <name type="scientific">Caenorhabditis japonica</name>
    <dbReference type="NCBI Taxonomy" id="281687"/>
    <lineage>
        <taxon>Eukaryota</taxon>
        <taxon>Metazoa</taxon>
        <taxon>Ecdysozoa</taxon>
        <taxon>Nematoda</taxon>
        <taxon>Chromadorea</taxon>
        <taxon>Rhabditida</taxon>
        <taxon>Rhabditina</taxon>
        <taxon>Rhabditomorpha</taxon>
        <taxon>Rhabditoidea</taxon>
        <taxon>Rhabditidae</taxon>
        <taxon>Peloderinae</taxon>
        <taxon>Caenorhabditis</taxon>
    </lineage>
</organism>
<evidence type="ECO:0000256" key="1">
    <source>
        <dbReference type="ARBA" id="ARBA00022679"/>
    </source>
</evidence>
<protein>
    <submittedName>
        <fullName evidence="8">RT_RNaseH_2 domain-containing protein</fullName>
    </submittedName>
</protein>
<keyword evidence="1" id="KW-0808">Transferase</keyword>
<dbReference type="InterPro" id="IPR041373">
    <property type="entry name" value="RT_RNaseH"/>
</dbReference>
<evidence type="ECO:0000313" key="8">
    <source>
        <dbReference type="EnsemblMetazoa" id="CJA18877.1"/>
    </source>
</evidence>
<dbReference type="EnsemblMetazoa" id="CJA18877.1">
    <property type="protein sequence ID" value="CJA18877.1"/>
    <property type="gene ID" value="WBGene00138081"/>
</dbReference>
<reference evidence="9" key="1">
    <citation type="submission" date="2010-08" db="EMBL/GenBank/DDBJ databases">
        <authorList>
            <consortium name="Caenorhabditis japonica Sequencing Consortium"/>
            <person name="Wilson R.K."/>
        </authorList>
    </citation>
    <scope>NUCLEOTIDE SEQUENCE [LARGE SCALE GENOMIC DNA]</scope>
    <source>
        <strain evidence="9">DF5081</strain>
    </source>
</reference>
<keyword evidence="6" id="KW-0695">RNA-directed DNA polymerase</keyword>
<keyword evidence="9" id="KW-1185">Reference proteome</keyword>
<accession>A0A8R1I3S2</accession>
<proteinExistence type="predicted"/>